<organism evidence="1 2">
    <name type="scientific">Favolaschia claudopus</name>
    <dbReference type="NCBI Taxonomy" id="2862362"/>
    <lineage>
        <taxon>Eukaryota</taxon>
        <taxon>Fungi</taxon>
        <taxon>Dikarya</taxon>
        <taxon>Basidiomycota</taxon>
        <taxon>Agaricomycotina</taxon>
        <taxon>Agaricomycetes</taxon>
        <taxon>Agaricomycetidae</taxon>
        <taxon>Agaricales</taxon>
        <taxon>Marasmiineae</taxon>
        <taxon>Mycenaceae</taxon>
        <taxon>Favolaschia</taxon>
    </lineage>
</organism>
<dbReference type="AlphaFoldDB" id="A0AAV9ZAA2"/>
<dbReference type="Proteomes" id="UP001362999">
    <property type="component" value="Unassembled WGS sequence"/>
</dbReference>
<protein>
    <submittedName>
        <fullName evidence="1">Uncharacterized protein</fullName>
    </submittedName>
</protein>
<dbReference type="EMBL" id="JAWWNJ010000172">
    <property type="protein sequence ID" value="KAK6977104.1"/>
    <property type="molecule type" value="Genomic_DNA"/>
</dbReference>
<evidence type="ECO:0000313" key="1">
    <source>
        <dbReference type="EMBL" id="KAK6977104.1"/>
    </source>
</evidence>
<gene>
    <name evidence="1" type="ORF">R3P38DRAFT_2810669</name>
</gene>
<proteinExistence type="predicted"/>
<name>A0AAV9ZAA2_9AGAR</name>
<sequence>MVFLHLPLHTFRPILLLLRHQPLRLSFCPTSIYGHPVQTAAEASELGPIPAILRSKSALHRVLLSIPHLHKINRTPPLICPMIHHGAGLFRVPSYPFQLHAPNAKNCVPYDLIIVSGIPKARAPRCLGGIVTLEGIQPCAKCSRLTLDIKIIRERATRSYEQIRNHDQLDDWRTFCDPA</sequence>
<keyword evidence="2" id="KW-1185">Reference proteome</keyword>
<comment type="caution">
    <text evidence="1">The sequence shown here is derived from an EMBL/GenBank/DDBJ whole genome shotgun (WGS) entry which is preliminary data.</text>
</comment>
<evidence type="ECO:0000313" key="2">
    <source>
        <dbReference type="Proteomes" id="UP001362999"/>
    </source>
</evidence>
<reference evidence="1 2" key="1">
    <citation type="journal article" date="2024" name="J Genomics">
        <title>Draft genome sequencing and assembly of Favolaschia claudopus CIRM-BRFM 2984 isolated from oak limbs.</title>
        <authorList>
            <person name="Navarro D."/>
            <person name="Drula E."/>
            <person name="Chaduli D."/>
            <person name="Cazenave R."/>
            <person name="Ahrendt S."/>
            <person name="Wang J."/>
            <person name="Lipzen A."/>
            <person name="Daum C."/>
            <person name="Barry K."/>
            <person name="Grigoriev I.V."/>
            <person name="Favel A."/>
            <person name="Rosso M.N."/>
            <person name="Martin F."/>
        </authorList>
    </citation>
    <scope>NUCLEOTIDE SEQUENCE [LARGE SCALE GENOMIC DNA]</scope>
    <source>
        <strain evidence="1 2">CIRM-BRFM 2984</strain>
    </source>
</reference>
<accession>A0AAV9ZAA2</accession>